<proteinExistence type="predicted"/>
<evidence type="ECO:0000313" key="3">
    <source>
        <dbReference type="EMBL" id="KAJ1681247.1"/>
    </source>
</evidence>
<gene>
    <name evidence="3" type="ORF">LUZ63_023533</name>
</gene>
<sequence>MHVLGIGTGSAYLARVKSDADECEALFRDLLINVTRFFRDAELFETLRTRAVEPLTRERDPDEDIRIWIPGCSSGEEAYSIAMLFAEAARESGQPLAVQIFATDIDEQMPPDRARGQLSRLRHGRYSGPSPRTLYHAACRAVQHRRADPRHDPLSNHSLVKDPPFSRIDLVSCRNLLIYFDDRLQQSVLPLLHYALRPGGYLFLGPSESVGRFDHLFPAIDGHARLFERSPGSPSYPIDLPGGMSRSPASARRAGRA</sequence>
<dbReference type="Pfam" id="PF01739">
    <property type="entry name" value="CheR"/>
    <property type="match status" value="2"/>
</dbReference>
<evidence type="ECO:0000256" key="1">
    <source>
        <dbReference type="SAM" id="MobiDB-lite"/>
    </source>
</evidence>
<dbReference type="InterPro" id="IPR022642">
    <property type="entry name" value="CheR_C"/>
</dbReference>
<dbReference type="SUPFAM" id="SSF53335">
    <property type="entry name" value="S-adenosyl-L-methionine-dependent methyltransferases"/>
    <property type="match status" value="1"/>
</dbReference>
<dbReference type="InterPro" id="IPR000780">
    <property type="entry name" value="CheR_MeTrfase"/>
</dbReference>
<dbReference type="OrthoDB" id="10266369at2759"/>
<dbReference type="PROSITE" id="PS50123">
    <property type="entry name" value="CHER"/>
    <property type="match status" value="1"/>
</dbReference>
<dbReference type="PANTHER" id="PTHR24422">
    <property type="entry name" value="CHEMOTAXIS PROTEIN METHYLTRANSFERASE"/>
    <property type="match status" value="1"/>
</dbReference>
<protein>
    <recommendedName>
        <fullName evidence="2">CheR-type methyltransferase domain-containing protein</fullName>
    </recommendedName>
</protein>
<dbReference type="PANTHER" id="PTHR24422:SF27">
    <property type="entry name" value="PROTEIN-GLUTAMATE O-METHYLTRANSFERASE"/>
    <property type="match status" value="1"/>
</dbReference>
<name>A0A9P9Z2R8_9POAL</name>
<dbReference type="Gene3D" id="3.40.50.150">
    <property type="entry name" value="Vaccinia Virus protein VP39"/>
    <property type="match status" value="1"/>
</dbReference>
<dbReference type="InterPro" id="IPR029063">
    <property type="entry name" value="SAM-dependent_MTases_sf"/>
</dbReference>
<comment type="caution">
    <text evidence="3">The sequence shown here is derived from an EMBL/GenBank/DDBJ whole genome shotgun (WGS) entry which is preliminary data.</text>
</comment>
<organism evidence="3 4">
    <name type="scientific">Rhynchospora breviuscula</name>
    <dbReference type="NCBI Taxonomy" id="2022672"/>
    <lineage>
        <taxon>Eukaryota</taxon>
        <taxon>Viridiplantae</taxon>
        <taxon>Streptophyta</taxon>
        <taxon>Embryophyta</taxon>
        <taxon>Tracheophyta</taxon>
        <taxon>Spermatophyta</taxon>
        <taxon>Magnoliopsida</taxon>
        <taxon>Liliopsida</taxon>
        <taxon>Poales</taxon>
        <taxon>Cyperaceae</taxon>
        <taxon>Cyperoideae</taxon>
        <taxon>Rhynchosporeae</taxon>
        <taxon>Rhynchospora</taxon>
    </lineage>
</organism>
<dbReference type="InterPro" id="IPR050903">
    <property type="entry name" value="Bact_Chemotaxis_MeTrfase"/>
</dbReference>
<keyword evidence="4" id="KW-1185">Reference proteome</keyword>
<evidence type="ECO:0000313" key="4">
    <source>
        <dbReference type="Proteomes" id="UP001151287"/>
    </source>
</evidence>
<dbReference type="GO" id="GO:0008757">
    <property type="term" value="F:S-adenosylmethionine-dependent methyltransferase activity"/>
    <property type="evidence" value="ECO:0007669"/>
    <property type="project" value="InterPro"/>
</dbReference>
<evidence type="ECO:0000259" key="2">
    <source>
        <dbReference type="PROSITE" id="PS50123"/>
    </source>
</evidence>
<feature type="domain" description="CheR-type methyltransferase" evidence="2">
    <location>
        <begin position="1"/>
        <end position="210"/>
    </location>
</feature>
<reference evidence="3" key="1">
    <citation type="journal article" date="2022" name="Cell">
        <title>Repeat-based holocentromeres influence genome architecture and karyotype evolution.</title>
        <authorList>
            <person name="Hofstatter P.G."/>
            <person name="Thangavel G."/>
            <person name="Lux T."/>
            <person name="Neumann P."/>
            <person name="Vondrak T."/>
            <person name="Novak P."/>
            <person name="Zhang M."/>
            <person name="Costa L."/>
            <person name="Castellani M."/>
            <person name="Scott A."/>
            <person name="Toegelov H."/>
            <person name="Fuchs J."/>
            <person name="Mata-Sucre Y."/>
            <person name="Dias Y."/>
            <person name="Vanzela A.L.L."/>
            <person name="Huettel B."/>
            <person name="Almeida C.C.S."/>
            <person name="Simkova H."/>
            <person name="Souza G."/>
            <person name="Pedrosa-Harand A."/>
            <person name="Macas J."/>
            <person name="Mayer K.F.X."/>
            <person name="Houben A."/>
            <person name="Marques A."/>
        </authorList>
    </citation>
    <scope>NUCLEOTIDE SEQUENCE</scope>
    <source>
        <strain evidence="3">RhyBre1mFocal</strain>
    </source>
</reference>
<dbReference type="Proteomes" id="UP001151287">
    <property type="component" value="Unassembled WGS sequence"/>
</dbReference>
<feature type="compositionally biased region" description="Low complexity" evidence="1">
    <location>
        <begin position="242"/>
        <end position="257"/>
    </location>
</feature>
<dbReference type="EMBL" id="JAMQYH010001130">
    <property type="protein sequence ID" value="KAJ1681247.1"/>
    <property type="molecule type" value="Genomic_DNA"/>
</dbReference>
<dbReference type="AlphaFoldDB" id="A0A9P9Z2R8"/>
<feature type="region of interest" description="Disordered" evidence="1">
    <location>
        <begin position="234"/>
        <end position="257"/>
    </location>
</feature>
<dbReference type="SMART" id="SM00138">
    <property type="entry name" value="MeTrc"/>
    <property type="match status" value="1"/>
</dbReference>
<dbReference type="PRINTS" id="PR00996">
    <property type="entry name" value="CHERMTFRASE"/>
</dbReference>
<accession>A0A9P9Z2R8</accession>